<gene>
    <name evidence="1" type="ORF">C4544_03960</name>
</gene>
<protein>
    <recommendedName>
        <fullName evidence="3">GIY-YIG nuclease family protein</fullName>
    </recommendedName>
</protein>
<name>A0A419DD21_9BACT</name>
<evidence type="ECO:0000313" key="1">
    <source>
        <dbReference type="EMBL" id="RJO61004.1"/>
    </source>
</evidence>
<evidence type="ECO:0000313" key="2">
    <source>
        <dbReference type="Proteomes" id="UP000285655"/>
    </source>
</evidence>
<dbReference type="AlphaFoldDB" id="A0A419DD21"/>
<organism evidence="1 2">
    <name type="scientific">candidate division WS5 bacterium</name>
    <dbReference type="NCBI Taxonomy" id="2093353"/>
    <lineage>
        <taxon>Bacteria</taxon>
        <taxon>candidate division WS5</taxon>
    </lineage>
</organism>
<proteinExistence type="predicted"/>
<evidence type="ECO:0008006" key="3">
    <source>
        <dbReference type="Google" id="ProtNLM"/>
    </source>
</evidence>
<accession>A0A419DD21</accession>
<sequence length="108" mass="12252">MSTQVKIGDRTFSCVKLSEANFKDIAAVYVILCVEKGGSWTVLDVGQSGEVGTRINSHDRQSCWESNCTNKNIWVCVYPMPSSQYSKDDRTQFESFLRKKYNPPCGER</sequence>
<dbReference type="EMBL" id="QZJW01000034">
    <property type="protein sequence ID" value="RJO61004.1"/>
    <property type="molecule type" value="Genomic_DNA"/>
</dbReference>
<reference evidence="1 2" key="1">
    <citation type="journal article" date="2017" name="ISME J.">
        <title>Energy and carbon metabolisms in a deep terrestrial subsurface fluid microbial community.</title>
        <authorList>
            <person name="Momper L."/>
            <person name="Jungbluth S.P."/>
            <person name="Lee M.D."/>
            <person name="Amend J.P."/>
        </authorList>
    </citation>
    <scope>NUCLEOTIDE SEQUENCE [LARGE SCALE GENOMIC DNA]</scope>
    <source>
        <strain evidence="1">SURF_29</strain>
    </source>
</reference>
<dbReference type="Proteomes" id="UP000285655">
    <property type="component" value="Unassembled WGS sequence"/>
</dbReference>
<comment type="caution">
    <text evidence="1">The sequence shown here is derived from an EMBL/GenBank/DDBJ whole genome shotgun (WGS) entry which is preliminary data.</text>
</comment>